<dbReference type="SUPFAM" id="SSF47384">
    <property type="entry name" value="Homodimeric domain of signal transducing histidine kinase"/>
    <property type="match status" value="1"/>
</dbReference>
<evidence type="ECO:0000256" key="1">
    <source>
        <dbReference type="ARBA" id="ARBA00000085"/>
    </source>
</evidence>
<dbReference type="SMART" id="SM00388">
    <property type="entry name" value="HisKA"/>
    <property type="match status" value="1"/>
</dbReference>
<evidence type="ECO:0000259" key="5">
    <source>
        <dbReference type="PROSITE" id="PS50113"/>
    </source>
</evidence>
<dbReference type="Pfam" id="PF08448">
    <property type="entry name" value="PAS_4"/>
    <property type="match status" value="1"/>
</dbReference>
<dbReference type="RefSeq" id="WP_258817596.1">
    <property type="nucleotide sequence ID" value="NZ_JANUGW010000010.1"/>
</dbReference>
<dbReference type="InterPro" id="IPR013656">
    <property type="entry name" value="PAS_4"/>
</dbReference>
<dbReference type="Proteomes" id="UP001204151">
    <property type="component" value="Unassembled WGS sequence"/>
</dbReference>
<sequence>MTKLKFSEGKSDGPALDALAQGLRRLAAGASVDAVQHDTVAVAVSLCSAGRGDWVAADTSVASTALGEIVAHVRRTGEAVCAGGVACFAVGKAAVVVLEQVPDGVPSALLDVLATSASTALANAQLRADLRQARDKHDTSAAEWAFEQNVLRTLVDHIPFRVYAKDRGSRFLFGNNRMARLAGVDTPAQLIGKTDYAFFPPELAAKYFADEKQVMDSGESLLDYEELVEDQDTGELGWTVTTKVLLRDVDGAVNGIVGIGYDVTQRKQMEARLLERTQALEVANAKLEAEKAHQQVLIRKLSDMQGQLLQSEKMASIGLLAAGVAHEINNPLAFISANFGALERDARDILRLVSAFEGVETLLPGDARAPVAFMKQDIGLDDIRQDLDALFSESHEGLQRVKHIVQNLRDFSRAGGTTKELANLEQGLDSTLNVAWNEIKYKADVVKEYAGVPDLLCLPSQINQVFLNLLINAAHAIEGRGKIVARTGYDEHAVWVEIEDNGSGIAPEHLDHIFEPFFTTKPVGKGTGLGLSIVYGIVQSHQGTIDVRSVVGSGTVFKVTLPRN</sequence>
<comment type="catalytic activity">
    <reaction evidence="1">
        <text>ATP + protein L-histidine = ADP + protein N-phospho-L-histidine.</text>
        <dbReference type="EC" id="2.7.13.3"/>
    </reaction>
</comment>
<dbReference type="NCBIfam" id="TIGR00229">
    <property type="entry name" value="sensory_box"/>
    <property type="match status" value="1"/>
</dbReference>
<dbReference type="InterPro" id="IPR005467">
    <property type="entry name" value="His_kinase_dom"/>
</dbReference>
<dbReference type="PANTHER" id="PTHR43065:SF50">
    <property type="entry name" value="HISTIDINE KINASE"/>
    <property type="match status" value="1"/>
</dbReference>
<dbReference type="InterPro" id="IPR003661">
    <property type="entry name" value="HisK_dim/P_dom"/>
</dbReference>
<dbReference type="SMART" id="SM00387">
    <property type="entry name" value="HATPase_c"/>
    <property type="match status" value="1"/>
</dbReference>
<dbReference type="InterPro" id="IPR004358">
    <property type="entry name" value="Sig_transdc_His_kin-like_C"/>
</dbReference>
<dbReference type="CDD" id="cd00130">
    <property type="entry name" value="PAS"/>
    <property type="match status" value="1"/>
</dbReference>
<accession>A0ABT1ZTN0</accession>
<dbReference type="InterPro" id="IPR036097">
    <property type="entry name" value="HisK_dim/P_sf"/>
</dbReference>
<dbReference type="InterPro" id="IPR003594">
    <property type="entry name" value="HATPase_dom"/>
</dbReference>
<evidence type="ECO:0000313" key="6">
    <source>
        <dbReference type="EMBL" id="MCS0583009.1"/>
    </source>
</evidence>
<dbReference type="InterPro" id="IPR036890">
    <property type="entry name" value="HATPase_C_sf"/>
</dbReference>
<organism evidence="6 7">
    <name type="scientific">Massilia pinisoli</name>
    <dbReference type="NCBI Taxonomy" id="1772194"/>
    <lineage>
        <taxon>Bacteria</taxon>
        <taxon>Pseudomonadati</taxon>
        <taxon>Pseudomonadota</taxon>
        <taxon>Betaproteobacteria</taxon>
        <taxon>Burkholderiales</taxon>
        <taxon>Oxalobacteraceae</taxon>
        <taxon>Telluria group</taxon>
        <taxon>Massilia</taxon>
    </lineage>
</organism>
<name>A0ABT1ZTN0_9BURK</name>
<dbReference type="Gene3D" id="3.30.450.20">
    <property type="entry name" value="PAS domain"/>
    <property type="match status" value="1"/>
</dbReference>
<dbReference type="PROSITE" id="PS50113">
    <property type="entry name" value="PAC"/>
    <property type="match status" value="1"/>
</dbReference>
<feature type="domain" description="Histidine kinase" evidence="4">
    <location>
        <begin position="323"/>
        <end position="564"/>
    </location>
</feature>
<dbReference type="SUPFAM" id="SSF55785">
    <property type="entry name" value="PYP-like sensor domain (PAS domain)"/>
    <property type="match status" value="1"/>
</dbReference>
<protein>
    <recommendedName>
        <fullName evidence="2">histidine kinase</fullName>
        <ecNumber evidence="2">2.7.13.3</ecNumber>
    </recommendedName>
</protein>
<dbReference type="InterPro" id="IPR000014">
    <property type="entry name" value="PAS"/>
</dbReference>
<dbReference type="EC" id="2.7.13.3" evidence="2"/>
<dbReference type="PRINTS" id="PR00344">
    <property type="entry name" value="BCTRLSENSOR"/>
</dbReference>
<evidence type="ECO:0000256" key="3">
    <source>
        <dbReference type="ARBA" id="ARBA00022553"/>
    </source>
</evidence>
<dbReference type="PROSITE" id="PS50109">
    <property type="entry name" value="HIS_KIN"/>
    <property type="match status" value="1"/>
</dbReference>
<dbReference type="GO" id="GO:0005524">
    <property type="term" value="F:ATP binding"/>
    <property type="evidence" value="ECO:0007669"/>
    <property type="project" value="UniProtKB-KW"/>
</dbReference>
<dbReference type="Gene3D" id="3.30.565.10">
    <property type="entry name" value="Histidine kinase-like ATPase, C-terminal domain"/>
    <property type="match status" value="1"/>
</dbReference>
<dbReference type="Pfam" id="PF02518">
    <property type="entry name" value="HATPase_c"/>
    <property type="match status" value="1"/>
</dbReference>
<feature type="domain" description="PAC" evidence="5">
    <location>
        <begin position="222"/>
        <end position="275"/>
    </location>
</feature>
<dbReference type="CDD" id="cd00082">
    <property type="entry name" value="HisKA"/>
    <property type="match status" value="1"/>
</dbReference>
<dbReference type="InterPro" id="IPR000700">
    <property type="entry name" value="PAS-assoc_C"/>
</dbReference>
<gene>
    <name evidence="6" type="ORF">NX784_15580</name>
</gene>
<dbReference type="SUPFAM" id="SSF55874">
    <property type="entry name" value="ATPase domain of HSP90 chaperone/DNA topoisomerase II/histidine kinase"/>
    <property type="match status" value="1"/>
</dbReference>
<reference evidence="6 7" key="1">
    <citation type="submission" date="2022-08" db="EMBL/GenBank/DDBJ databases">
        <title>Reclassification of Massilia species as members of the genera Telluria, Duganella, Pseudoduganella, Mokoshia gen. nov. and Zemynaea gen. nov. using orthogonal and non-orthogonal genome-based approaches.</title>
        <authorList>
            <person name="Bowman J.P."/>
        </authorList>
    </citation>
    <scope>NUCLEOTIDE SEQUENCE [LARGE SCALE GENOMIC DNA]</scope>
    <source>
        <strain evidence="6 7">JCM 31316</strain>
    </source>
</reference>
<keyword evidence="3" id="KW-0597">Phosphoprotein</keyword>
<keyword evidence="6" id="KW-0067">ATP-binding</keyword>
<dbReference type="PANTHER" id="PTHR43065">
    <property type="entry name" value="SENSOR HISTIDINE KINASE"/>
    <property type="match status" value="1"/>
</dbReference>
<dbReference type="EMBL" id="JANUGW010000010">
    <property type="protein sequence ID" value="MCS0583009.1"/>
    <property type="molecule type" value="Genomic_DNA"/>
</dbReference>
<evidence type="ECO:0000256" key="2">
    <source>
        <dbReference type="ARBA" id="ARBA00012438"/>
    </source>
</evidence>
<evidence type="ECO:0000259" key="4">
    <source>
        <dbReference type="PROSITE" id="PS50109"/>
    </source>
</evidence>
<proteinExistence type="predicted"/>
<keyword evidence="6" id="KW-0547">Nucleotide-binding</keyword>
<comment type="caution">
    <text evidence="6">The sequence shown here is derived from an EMBL/GenBank/DDBJ whole genome shotgun (WGS) entry which is preliminary data.</text>
</comment>
<keyword evidence="7" id="KW-1185">Reference proteome</keyword>
<dbReference type="InterPro" id="IPR035965">
    <property type="entry name" value="PAS-like_dom_sf"/>
</dbReference>
<evidence type="ECO:0000313" key="7">
    <source>
        <dbReference type="Proteomes" id="UP001204151"/>
    </source>
</evidence>
<dbReference type="Gene3D" id="1.10.287.130">
    <property type="match status" value="1"/>
</dbReference>